<evidence type="ECO:0000313" key="2">
    <source>
        <dbReference type="EMBL" id="PIS15831.1"/>
    </source>
</evidence>
<name>A0A2H0WT99_9BACT</name>
<comment type="caution">
    <text evidence="2">The sequence shown here is derived from an EMBL/GenBank/DDBJ whole genome shotgun (WGS) entry which is preliminary data.</text>
</comment>
<proteinExistence type="predicted"/>
<keyword evidence="1" id="KW-0812">Transmembrane</keyword>
<organism evidence="2 3">
    <name type="scientific">Candidatus Roizmanbacteria bacterium CG09_land_8_20_14_0_10_41_9</name>
    <dbReference type="NCBI Taxonomy" id="1974850"/>
    <lineage>
        <taxon>Bacteria</taxon>
        <taxon>Candidatus Roizmaniibacteriota</taxon>
    </lineage>
</organism>
<dbReference type="EMBL" id="PEZG01000035">
    <property type="protein sequence ID" value="PIS15831.1"/>
    <property type="molecule type" value="Genomic_DNA"/>
</dbReference>
<feature type="transmembrane region" description="Helical" evidence="1">
    <location>
        <begin position="35"/>
        <end position="52"/>
    </location>
</feature>
<evidence type="ECO:0008006" key="4">
    <source>
        <dbReference type="Google" id="ProtNLM"/>
    </source>
</evidence>
<keyword evidence="1" id="KW-0472">Membrane</keyword>
<evidence type="ECO:0000313" key="3">
    <source>
        <dbReference type="Proteomes" id="UP000231198"/>
    </source>
</evidence>
<sequence>MVSLNELEEEIKQIKQRNERVEIDKAWETSLTRKILLIAFTYLAIGLYMNAVSIPNPWLNAVVPSVGFLLSTLTLSYFKEYWRKHIYKK</sequence>
<evidence type="ECO:0000256" key="1">
    <source>
        <dbReference type="SAM" id="Phobius"/>
    </source>
</evidence>
<feature type="transmembrane region" description="Helical" evidence="1">
    <location>
        <begin position="58"/>
        <end position="78"/>
    </location>
</feature>
<protein>
    <recommendedName>
        <fullName evidence="4">2TM domain-containing protein</fullName>
    </recommendedName>
</protein>
<dbReference type="Proteomes" id="UP000231198">
    <property type="component" value="Unassembled WGS sequence"/>
</dbReference>
<keyword evidence="1" id="KW-1133">Transmembrane helix</keyword>
<accession>A0A2H0WT99</accession>
<reference evidence="3" key="1">
    <citation type="submission" date="2017-09" db="EMBL/GenBank/DDBJ databases">
        <title>Depth-based differentiation of microbial function through sediment-hosted aquifers and enrichment of novel symbionts in the deep terrestrial subsurface.</title>
        <authorList>
            <person name="Probst A.J."/>
            <person name="Ladd B."/>
            <person name="Jarett J.K."/>
            <person name="Geller-Mcgrath D.E."/>
            <person name="Sieber C.M.K."/>
            <person name="Emerson J.B."/>
            <person name="Anantharaman K."/>
            <person name="Thomas B.C."/>
            <person name="Malmstrom R."/>
            <person name="Stieglmeier M."/>
            <person name="Klingl A."/>
            <person name="Woyke T."/>
            <person name="Ryan C.M."/>
            <person name="Banfield J.F."/>
        </authorList>
    </citation>
    <scope>NUCLEOTIDE SEQUENCE [LARGE SCALE GENOMIC DNA]</scope>
</reference>
<dbReference type="AlphaFoldDB" id="A0A2H0WT99"/>
<gene>
    <name evidence="2" type="ORF">COT62_01625</name>
</gene>